<dbReference type="InterPro" id="IPR012340">
    <property type="entry name" value="NA-bd_OB-fold"/>
</dbReference>
<dbReference type="PANTHER" id="PTHR10744:SF1">
    <property type="entry name" value="SMALL RIBOSOMAL SUBUNIT PROTEIN US17M"/>
    <property type="match status" value="1"/>
</dbReference>
<sequence>MAKTNTKQTKTEEKNTLRRIMDGVVVSISDPKTAKVKIETKFPHPKYGKIIKSHKSYLAHISEGLEVQAGDMVSIGEIRPLSKNKTWEIINKVEDKK</sequence>
<keyword evidence="4 6" id="KW-0689">Ribosomal protein</keyword>
<keyword evidence="3 6" id="KW-0694">RNA-binding</keyword>
<evidence type="ECO:0000256" key="3">
    <source>
        <dbReference type="ARBA" id="ARBA00022884"/>
    </source>
</evidence>
<comment type="caution">
    <text evidence="8">The sequence shown here is derived from an EMBL/GenBank/DDBJ whole genome shotgun (WGS) entry which is preliminary data.</text>
</comment>
<dbReference type="GO" id="GO:0019843">
    <property type="term" value="F:rRNA binding"/>
    <property type="evidence" value="ECO:0007669"/>
    <property type="project" value="UniProtKB-UniRule"/>
</dbReference>
<dbReference type="GO" id="GO:0003735">
    <property type="term" value="F:structural constituent of ribosome"/>
    <property type="evidence" value="ECO:0007669"/>
    <property type="project" value="InterPro"/>
</dbReference>
<dbReference type="InterPro" id="IPR019979">
    <property type="entry name" value="Ribosomal_uS17_CS"/>
</dbReference>
<evidence type="ECO:0000256" key="6">
    <source>
        <dbReference type="HAMAP-Rule" id="MF_01345"/>
    </source>
</evidence>
<dbReference type="PROSITE" id="PS00056">
    <property type="entry name" value="RIBOSOMAL_S17"/>
    <property type="match status" value="1"/>
</dbReference>
<comment type="subunit">
    <text evidence="6">Part of the 30S ribosomal subunit.</text>
</comment>
<name>A0A955RMF4_9BACT</name>
<proteinExistence type="inferred from homology"/>
<reference evidence="8" key="1">
    <citation type="submission" date="2020-04" db="EMBL/GenBank/DDBJ databases">
        <authorList>
            <person name="Zhang T."/>
        </authorList>
    </citation>
    <scope>NUCLEOTIDE SEQUENCE</scope>
    <source>
        <strain evidence="8">HKST-UBA09</strain>
    </source>
</reference>
<dbReference type="SUPFAM" id="SSF50249">
    <property type="entry name" value="Nucleic acid-binding proteins"/>
    <property type="match status" value="1"/>
</dbReference>
<dbReference type="PANTHER" id="PTHR10744">
    <property type="entry name" value="40S RIBOSOMAL PROTEIN S11 FAMILY MEMBER"/>
    <property type="match status" value="1"/>
</dbReference>
<protein>
    <recommendedName>
        <fullName evidence="6">Small ribosomal subunit protein uS17</fullName>
    </recommendedName>
</protein>
<dbReference type="EMBL" id="JAGQLF010000082">
    <property type="protein sequence ID" value="MCA9387298.1"/>
    <property type="molecule type" value="Genomic_DNA"/>
</dbReference>
<dbReference type="HAMAP" id="MF_01345_B">
    <property type="entry name" value="Ribosomal_uS17_B"/>
    <property type="match status" value="1"/>
</dbReference>
<comment type="similarity">
    <text evidence="1 6 7">Belongs to the universal ribosomal protein uS17 family.</text>
</comment>
<evidence type="ECO:0000313" key="9">
    <source>
        <dbReference type="Proteomes" id="UP000714915"/>
    </source>
</evidence>
<dbReference type="InterPro" id="IPR000266">
    <property type="entry name" value="Ribosomal_uS17"/>
</dbReference>
<dbReference type="CDD" id="cd00364">
    <property type="entry name" value="Ribosomal_uS17"/>
    <property type="match status" value="1"/>
</dbReference>
<evidence type="ECO:0000313" key="8">
    <source>
        <dbReference type="EMBL" id="MCA9387298.1"/>
    </source>
</evidence>
<organism evidence="8 9">
    <name type="scientific">Candidatus Dojkabacteria bacterium</name>
    <dbReference type="NCBI Taxonomy" id="2099670"/>
    <lineage>
        <taxon>Bacteria</taxon>
        <taxon>Candidatus Dojkabacteria</taxon>
    </lineage>
</organism>
<keyword evidence="5 6" id="KW-0687">Ribonucleoprotein</keyword>
<dbReference type="GO" id="GO:0022627">
    <property type="term" value="C:cytosolic small ribosomal subunit"/>
    <property type="evidence" value="ECO:0007669"/>
    <property type="project" value="TreeGrafter"/>
</dbReference>
<dbReference type="Pfam" id="PF00366">
    <property type="entry name" value="Ribosomal_S17"/>
    <property type="match status" value="1"/>
</dbReference>
<gene>
    <name evidence="6 8" type="primary">rpsQ</name>
    <name evidence="8" type="ORF">KC669_04660</name>
</gene>
<keyword evidence="2 6" id="KW-0699">rRNA-binding</keyword>
<evidence type="ECO:0000256" key="2">
    <source>
        <dbReference type="ARBA" id="ARBA00022730"/>
    </source>
</evidence>
<reference evidence="8" key="2">
    <citation type="journal article" date="2021" name="Microbiome">
        <title>Successional dynamics and alternative stable states in a saline activated sludge microbial community over 9 years.</title>
        <authorList>
            <person name="Wang Y."/>
            <person name="Ye J."/>
            <person name="Ju F."/>
            <person name="Liu L."/>
            <person name="Boyd J.A."/>
            <person name="Deng Y."/>
            <person name="Parks D.H."/>
            <person name="Jiang X."/>
            <person name="Yin X."/>
            <person name="Woodcroft B.J."/>
            <person name="Tyson G.W."/>
            <person name="Hugenholtz P."/>
            <person name="Polz M.F."/>
            <person name="Zhang T."/>
        </authorList>
    </citation>
    <scope>NUCLEOTIDE SEQUENCE</scope>
    <source>
        <strain evidence="8">HKST-UBA09</strain>
    </source>
</reference>
<dbReference type="GO" id="GO:0006412">
    <property type="term" value="P:translation"/>
    <property type="evidence" value="ECO:0007669"/>
    <property type="project" value="UniProtKB-UniRule"/>
</dbReference>
<evidence type="ECO:0000256" key="5">
    <source>
        <dbReference type="ARBA" id="ARBA00023274"/>
    </source>
</evidence>
<evidence type="ECO:0000256" key="7">
    <source>
        <dbReference type="RuleBase" id="RU003872"/>
    </source>
</evidence>
<evidence type="ECO:0000256" key="1">
    <source>
        <dbReference type="ARBA" id="ARBA00010254"/>
    </source>
</evidence>
<comment type="function">
    <text evidence="6">One of the primary rRNA binding proteins, it binds specifically to the 5'-end of 16S ribosomal RNA.</text>
</comment>
<dbReference type="Gene3D" id="2.40.50.140">
    <property type="entry name" value="Nucleic acid-binding proteins"/>
    <property type="match status" value="1"/>
</dbReference>
<dbReference type="NCBIfam" id="NF004123">
    <property type="entry name" value="PRK05610.1"/>
    <property type="match status" value="1"/>
</dbReference>
<dbReference type="PRINTS" id="PR00973">
    <property type="entry name" value="RIBOSOMALS17"/>
</dbReference>
<accession>A0A955RMF4</accession>
<evidence type="ECO:0000256" key="4">
    <source>
        <dbReference type="ARBA" id="ARBA00022980"/>
    </source>
</evidence>
<dbReference type="AlphaFoldDB" id="A0A955RMF4"/>
<dbReference type="InterPro" id="IPR019984">
    <property type="entry name" value="Ribosomal_uS17_bact/chlr"/>
</dbReference>
<dbReference type="Proteomes" id="UP000714915">
    <property type="component" value="Unassembled WGS sequence"/>
</dbReference>